<comment type="caution">
    <text evidence="8">The sequence shown here is derived from an EMBL/GenBank/DDBJ whole genome shotgun (WGS) entry which is preliminary data.</text>
</comment>
<keyword evidence="5" id="KW-0804">Transcription</keyword>
<dbReference type="Gene3D" id="1.10.1740.10">
    <property type="match status" value="1"/>
</dbReference>
<dbReference type="InterPro" id="IPR014284">
    <property type="entry name" value="RNA_pol_sigma-70_dom"/>
</dbReference>
<name>A0A412TVH1_9BACT</name>
<dbReference type="InterPro" id="IPR007630">
    <property type="entry name" value="RNA_pol_sigma70_r4"/>
</dbReference>
<keyword evidence="3" id="KW-0731">Sigma factor</keyword>
<evidence type="ECO:0000313" key="8">
    <source>
        <dbReference type="EMBL" id="RGU57471.1"/>
    </source>
</evidence>
<dbReference type="Pfam" id="PF04542">
    <property type="entry name" value="Sigma70_r2"/>
    <property type="match status" value="1"/>
</dbReference>
<evidence type="ECO:0000259" key="6">
    <source>
        <dbReference type="Pfam" id="PF04542"/>
    </source>
</evidence>
<evidence type="ECO:0000256" key="5">
    <source>
        <dbReference type="ARBA" id="ARBA00023163"/>
    </source>
</evidence>
<feature type="domain" description="RNA polymerase sigma-70 region 4" evidence="7">
    <location>
        <begin position="125"/>
        <end position="173"/>
    </location>
</feature>
<evidence type="ECO:0000256" key="2">
    <source>
        <dbReference type="ARBA" id="ARBA00023015"/>
    </source>
</evidence>
<dbReference type="Proteomes" id="UP000284243">
    <property type="component" value="Unassembled WGS sequence"/>
</dbReference>
<dbReference type="NCBIfam" id="TIGR02937">
    <property type="entry name" value="sigma70-ECF"/>
    <property type="match status" value="1"/>
</dbReference>
<dbReference type="InterPro" id="IPR013325">
    <property type="entry name" value="RNA_pol_sigma_r2"/>
</dbReference>
<dbReference type="InterPro" id="IPR013324">
    <property type="entry name" value="RNA_pol_sigma_r3/r4-like"/>
</dbReference>
<protein>
    <submittedName>
        <fullName evidence="8">Sigma-70 family RNA polymerase sigma factor</fullName>
    </submittedName>
</protein>
<dbReference type="Pfam" id="PF04545">
    <property type="entry name" value="Sigma70_r4"/>
    <property type="match status" value="1"/>
</dbReference>
<reference evidence="8 9" key="1">
    <citation type="submission" date="2018-08" db="EMBL/GenBank/DDBJ databases">
        <title>A genome reference for cultivated species of the human gut microbiota.</title>
        <authorList>
            <person name="Zou Y."/>
            <person name="Xue W."/>
            <person name="Luo G."/>
        </authorList>
    </citation>
    <scope>NUCLEOTIDE SEQUENCE [LARGE SCALE GENOMIC DNA]</scope>
    <source>
        <strain evidence="8 9">AF16-14</strain>
    </source>
</reference>
<dbReference type="InterPro" id="IPR007627">
    <property type="entry name" value="RNA_pol_sigma70_r2"/>
</dbReference>
<sequence>MEYSKRDDEICRLLSTGDPKGMDLLFNTYYSRLVVWADTFLKDIQLAEGVVQEFFIALWEKRKQKELTAPFLTSFLYVSVRNRCLNKLEKQDIFHNTTDLQEVHLAFEEYNEKHDRILTQVLQEMENLPPRSRVIMEEVFIHNMKYREVAEKYNVSISTVKTLLGNAVRKLRERLDKEKFAGFLFFFCKKKSFCQIF</sequence>
<gene>
    <name evidence="8" type="ORF">DWW57_05780</name>
</gene>
<dbReference type="PANTHER" id="PTHR43133:SF46">
    <property type="entry name" value="RNA POLYMERASE SIGMA-70 FACTOR ECF SUBFAMILY"/>
    <property type="match status" value="1"/>
</dbReference>
<dbReference type="GO" id="GO:0016987">
    <property type="term" value="F:sigma factor activity"/>
    <property type="evidence" value="ECO:0007669"/>
    <property type="project" value="UniProtKB-KW"/>
</dbReference>
<dbReference type="InterPro" id="IPR039425">
    <property type="entry name" value="RNA_pol_sigma-70-like"/>
</dbReference>
<dbReference type="AlphaFoldDB" id="A0A412TVH1"/>
<evidence type="ECO:0000313" key="9">
    <source>
        <dbReference type="Proteomes" id="UP000284243"/>
    </source>
</evidence>
<dbReference type="CDD" id="cd06171">
    <property type="entry name" value="Sigma70_r4"/>
    <property type="match status" value="1"/>
</dbReference>
<organism evidence="8 9">
    <name type="scientific">Odoribacter splanchnicus</name>
    <dbReference type="NCBI Taxonomy" id="28118"/>
    <lineage>
        <taxon>Bacteria</taxon>
        <taxon>Pseudomonadati</taxon>
        <taxon>Bacteroidota</taxon>
        <taxon>Bacteroidia</taxon>
        <taxon>Bacteroidales</taxon>
        <taxon>Odoribacteraceae</taxon>
        <taxon>Odoribacter</taxon>
    </lineage>
</organism>
<dbReference type="PANTHER" id="PTHR43133">
    <property type="entry name" value="RNA POLYMERASE ECF-TYPE SIGMA FACTO"/>
    <property type="match status" value="1"/>
</dbReference>
<evidence type="ECO:0000259" key="7">
    <source>
        <dbReference type="Pfam" id="PF04545"/>
    </source>
</evidence>
<dbReference type="RefSeq" id="WP_022160165.1">
    <property type="nucleotide sequence ID" value="NZ_CABJFF010000001.1"/>
</dbReference>
<evidence type="ECO:0000256" key="3">
    <source>
        <dbReference type="ARBA" id="ARBA00023082"/>
    </source>
</evidence>
<comment type="similarity">
    <text evidence="1">Belongs to the sigma-70 factor family. ECF subfamily.</text>
</comment>
<accession>A0A412TVH1</accession>
<dbReference type="SUPFAM" id="SSF88659">
    <property type="entry name" value="Sigma3 and sigma4 domains of RNA polymerase sigma factors"/>
    <property type="match status" value="1"/>
</dbReference>
<dbReference type="GO" id="GO:0003677">
    <property type="term" value="F:DNA binding"/>
    <property type="evidence" value="ECO:0007669"/>
    <property type="project" value="UniProtKB-KW"/>
</dbReference>
<dbReference type="Gene3D" id="1.10.10.10">
    <property type="entry name" value="Winged helix-like DNA-binding domain superfamily/Winged helix DNA-binding domain"/>
    <property type="match status" value="1"/>
</dbReference>
<dbReference type="SUPFAM" id="SSF88946">
    <property type="entry name" value="Sigma2 domain of RNA polymerase sigma factors"/>
    <property type="match status" value="1"/>
</dbReference>
<feature type="domain" description="RNA polymerase sigma-70 region 2" evidence="6">
    <location>
        <begin position="25"/>
        <end position="92"/>
    </location>
</feature>
<dbReference type="GO" id="GO:0006352">
    <property type="term" value="P:DNA-templated transcription initiation"/>
    <property type="evidence" value="ECO:0007669"/>
    <property type="project" value="InterPro"/>
</dbReference>
<evidence type="ECO:0000256" key="1">
    <source>
        <dbReference type="ARBA" id="ARBA00010641"/>
    </source>
</evidence>
<keyword evidence="4" id="KW-0238">DNA-binding</keyword>
<dbReference type="EMBL" id="QRYC01000005">
    <property type="protein sequence ID" value="RGU57471.1"/>
    <property type="molecule type" value="Genomic_DNA"/>
</dbReference>
<evidence type="ECO:0000256" key="4">
    <source>
        <dbReference type="ARBA" id="ARBA00023125"/>
    </source>
</evidence>
<proteinExistence type="inferred from homology"/>
<dbReference type="InterPro" id="IPR036388">
    <property type="entry name" value="WH-like_DNA-bd_sf"/>
</dbReference>
<keyword evidence="2" id="KW-0805">Transcription regulation</keyword>